<gene>
    <name evidence="1" type="ORF">ISU02_14080</name>
</gene>
<proteinExistence type="predicted"/>
<name>A0ABR9ZUV6_9FIRM</name>
<protein>
    <submittedName>
        <fullName evidence="1">Nucleotidyl transferase AbiEii/AbiGii toxin family protein</fullName>
    </submittedName>
</protein>
<accession>A0ABR9ZUV6</accession>
<keyword evidence="2" id="KW-1185">Reference proteome</keyword>
<reference evidence="1 2" key="1">
    <citation type="submission" date="2020-11" db="EMBL/GenBank/DDBJ databases">
        <title>Fusibacter basophilias sp. nov.</title>
        <authorList>
            <person name="Qiu D."/>
        </authorList>
    </citation>
    <scope>NUCLEOTIDE SEQUENCE [LARGE SCALE GENOMIC DNA]</scope>
    <source>
        <strain evidence="1 2">Q10-2</strain>
    </source>
</reference>
<dbReference type="RefSeq" id="WP_194702484.1">
    <property type="nucleotide sequence ID" value="NZ_JADKNH010000008.1"/>
</dbReference>
<evidence type="ECO:0000313" key="2">
    <source>
        <dbReference type="Proteomes" id="UP000614200"/>
    </source>
</evidence>
<keyword evidence="1" id="KW-0808">Transferase</keyword>
<dbReference type="GO" id="GO:0016740">
    <property type="term" value="F:transferase activity"/>
    <property type="evidence" value="ECO:0007669"/>
    <property type="project" value="UniProtKB-KW"/>
</dbReference>
<dbReference type="Proteomes" id="UP000614200">
    <property type="component" value="Unassembled WGS sequence"/>
</dbReference>
<organism evidence="1 2">
    <name type="scientific">Fusibacter ferrireducens</name>
    <dbReference type="NCBI Taxonomy" id="2785058"/>
    <lineage>
        <taxon>Bacteria</taxon>
        <taxon>Bacillati</taxon>
        <taxon>Bacillota</taxon>
        <taxon>Clostridia</taxon>
        <taxon>Eubacteriales</taxon>
        <taxon>Eubacteriales Family XII. Incertae Sedis</taxon>
        <taxon>Fusibacter</taxon>
    </lineage>
</organism>
<dbReference type="EMBL" id="JADKNH010000008">
    <property type="protein sequence ID" value="MBF4694247.1"/>
    <property type="molecule type" value="Genomic_DNA"/>
</dbReference>
<evidence type="ECO:0000313" key="1">
    <source>
        <dbReference type="EMBL" id="MBF4694247.1"/>
    </source>
</evidence>
<dbReference type="Pfam" id="PF08843">
    <property type="entry name" value="AbiEii"/>
    <property type="match status" value="1"/>
</dbReference>
<dbReference type="InterPro" id="IPR014942">
    <property type="entry name" value="AbiEii"/>
</dbReference>
<sequence length="299" mass="34574">MISADSVKEKLKNQAKKQGRLFQDELLVYCLERTIYRISMSKYSENFTLKGGIILYAIFNGEFSRATRDIDLLARALNNEVEVMTKVFEEIFAIEADDAIKYKKESLVTSTITEFKEYQGINVKVMAMLDRTLIPVSIDIGFGDVVHPERVKMEFPVLLEMDAPIIYAYSLASVVAEKFEAIVSLGYANSRYKDLYDIFILSHQFDFNGLELSTAIAETFKHRNTAMDDIVIFEEGFSEDRTRNSRWKSFVGKKRAIMQIELSEAINGIRIFVDPIIEGIRNENFYIAEWNHNERNWRS</sequence>
<comment type="caution">
    <text evidence="1">The sequence shown here is derived from an EMBL/GenBank/DDBJ whole genome shotgun (WGS) entry which is preliminary data.</text>
</comment>